<dbReference type="Gene3D" id="2.160.20.10">
    <property type="entry name" value="Single-stranded right-handed beta-helix, Pectin lyase-like"/>
    <property type="match status" value="1"/>
</dbReference>
<reference evidence="1 2" key="1">
    <citation type="submission" date="2024-07" db="EMBL/GenBank/DDBJ databases">
        <title>Description of Labrys sedimenti sp. nov., isolated from a diclofenac-degrading enrichment culture.</title>
        <authorList>
            <person name="Tancsics A."/>
            <person name="Csepanyi A."/>
        </authorList>
    </citation>
    <scope>NUCLEOTIDE SEQUENCE [LARGE SCALE GENOMIC DNA]</scope>
    <source>
        <strain evidence="1 2">LMG 23578</strain>
    </source>
</reference>
<dbReference type="EMBL" id="JBFNQD010000038">
    <property type="protein sequence ID" value="MEW9310742.1"/>
    <property type="molecule type" value="Genomic_DNA"/>
</dbReference>
<comment type="caution">
    <text evidence="1">The sequence shown here is derived from an EMBL/GenBank/DDBJ whole genome shotgun (WGS) entry which is preliminary data.</text>
</comment>
<evidence type="ECO:0008006" key="3">
    <source>
        <dbReference type="Google" id="ProtNLM"/>
    </source>
</evidence>
<dbReference type="RefSeq" id="WP_367627077.1">
    <property type="nucleotide sequence ID" value="NZ_JBFNQD010000038.1"/>
</dbReference>
<keyword evidence="2" id="KW-1185">Reference proteome</keyword>
<evidence type="ECO:0000313" key="1">
    <source>
        <dbReference type="EMBL" id="MEW9310742.1"/>
    </source>
</evidence>
<evidence type="ECO:0000313" key="2">
    <source>
        <dbReference type="Proteomes" id="UP001555786"/>
    </source>
</evidence>
<organism evidence="1 2">
    <name type="scientific">Labrys neptuniae</name>
    <dbReference type="NCBI Taxonomy" id="376174"/>
    <lineage>
        <taxon>Bacteria</taxon>
        <taxon>Pseudomonadati</taxon>
        <taxon>Pseudomonadota</taxon>
        <taxon>Alphaproteobacteria</taxon>
        <taxon>Hyphomicrobiales</taxon>
        <taxon>Xanthobacteraceae</taxon>
        <taxon>Labrys</taxon>
    </lineage>
</organism>
<sequence length="690" mass="74985">MLFLVWIAILSSGNRNGGTLSFRDLWREILQDARCRICENQLLVSRFSALHHLQHGHDIEGPIIMIPFIATLLVVLCAGPAFAQTQSGGDQVLQMNPTSASRCSGIGAVNNATVVEGTRQGCPDVKGTLSGSSGALKAREVTEKDLGGYGYVGDGVSRPLSGVMNLNGRNTAGWTLRQWRAVLPGAQALTDNIDEAAIASAIQASVGDVILRLGPGTIAFTKPLVLCDKAVIIQGESLLSYNGVTKIVVKHSGNGIEHCAGASQRSRVELRNIDLTLDTAYQSTTSAAWALYDRKANWTRLDNVRVVGFNNCLRLTDPQGTMLTRVQCYNPDNERKNTGIGFYYEGTASFENKIYDSGVQAFRQAYYLKSLVAGKPAGTIGLEDFTIRNSGCGHSQDCITVTSDDRRYGGLFFKFEDMSGEAIGQFVQMRGGTHVIVRDGLWLIYPKPSTSNWADNKSLFEFGGDVGVSGQADIGTTSIRMENNNIYVSDAAGATVESVFRLNSRTSDVVFANNQIGLPHLKVTKGFFYFSNYHHPDLDFQFWMRPNTVTEYGTRWRSPGARFVPPANAYYTETDPAGGFPIESTERTYTYYDMEIFKRGLATTSAALCGAGSSVSPGSSNNSGTVNDAGPRAGPATCTINFAQPYWNMVPRCIVQSSNGSIPVTVVSVTQRQLVYRRANGPISVTYRCE</sequence>
<proteinExistence type="predicted"/>
<dbReference type="SUPFAM" id="SSF51126">
    <property type="entry name" value="Pectin lyase-like"/>
    <property type="match status" value="1"/>
</dbReference>
<gene>
    <name evidence="1" type="ORF">ABXS05_34775</name>
</gene>
<dbReference type="Proteomes" id="UP001555786">
    <property type="component" value="Unassembled WGS sequence"/>
</dbReference>
<name>A0ABV3PYK9_9HYPH</name>
<dbReference type="InterPro" id="IPR012334">
    <property type="entry name" value="Pectin_lyas_fold"/>
</dbReference>
<protein>
    <recommendedName>
        <fullName evidence="3">C2H2-type domain-containing protein</fullName>
    </recommendedName>
</protein>
<accession>A0ABV3PYK9</accession>
<dbReference type="InterPro" id="IPR011050">
    <property type="entry name" value="Pectin_lyase_fold/virulence"/>
</dbReference>